<proteinExistence type="predicted"/>
<dbReference type="AlphaFoldDB" id="A0A0M3IDL7"/>
<organism evidence="2 3">
    <name type="scientific">Ascaris lumbricoides</name>
    <name type="common">Giant roundworm</name>
    <dbReference type="NCBI Taxonomy" id="6252"/>
    <lineage>
        <taxon>Eukaryota</taxon>
        <taxon>Metazoa</taxon>
        <taxon>Ecdysozoa</taxon>
        <taxon>Nematoda</taxon>
        <taxon>Chromadorea</taxon>
        <taxon>Rhabditida</taxon>
        <taxon>Spirurina</taxon>
        <taxon>Ascaridomorpha</taxon>
        <taxon>Ascaridoidea</taxon>
        <taxon>Ascarididae</taxon>
        <taxon>Ascaris</taxon>
    </lineage>
</organism>
<evidence type="ECO:0000313" key="2">
    <source>
        <dbReference type="Proteomes" id="UP000036681"/>
    </source>
</evidence>
<sequence length="299" mass="34853">MRYRHVIIIRLIFFKNFSILLYKCRYVGVSENCLQDGIQTNQRGNPHRYELVPPQYLLKRRGYAVCRHCAINAHGTNETKSVNLFEHHNEESTKTKYVRQQINEDKQMKRVVDTDEKKDVKTIAGGMDQRQIYLTIELSGCLIKAINAIIEAIKATKALQFVSGDLYPTLMHDLELLHEFYKRLRNYNSEIRRMKNLREHHHANNQRILNIGAIKFANPLIANEANTNEMNVTVSKQANIPSRTIQNKVKGSSQEKENLSVERNQPMEHFVIRPTEQNNAAVEVFMNLFSSPMMPVFYY</sequence>
<feature type="chain" id="PRO_5005657142" evidence="1">
    <location>
        <begin position="19"/>
        <end position="299"/>
    </location>
</feature>
<protein>
    <submittedName>
        <fullName evidence="3">Uncharacterized protein</fullName>
    </submittedName>
</protein>
<evidence type="ECO:0000313" key="3">
    <source>
        <dbReference type="WBParaSite" id="ALUE_0001612901-mRNA-1"/>
    </source>
</evidence>
<accession>A0A0M3IDL7</accession>
<keyword evidence="1" id="KW-0732">Signal</keyword>
<evidence type="ECO:0000256" key="1">
    <source>
        <dbReference type="SAM" id="SignalP"/>
    </source>
</evidence>
<keyword evidence="2" id="KW-1185">Reference proteome</keyword>
<dbReference type="Proteomes" id="UP000036681">
    <property type="component" value="Unplaced"/>
</dbReference>
<feature type="signal peptide" evidence="1">
    <location>
        <begin position="1"/>
        <end position="18"/>
    </location>
</feature>
<name>A0A0M3IDL7_ASCLU</name>
<reference evidence="3" key="1">
    <citation type="submission" date="2017-02" db="UniProtKB">
        <authorList>
            <consortium name="WormBaseParasite"/>
        </authorList>
    </citation>
    <scope>IDENTIFICATION</scope>
</reference>
<dbReference type="WBParaSite" id="ALUE_0001612901-mRNA-1">
    <property type="protein sequence ID" value="ALUE_0001612901-mRNA-1"/>
    <property type="gene ID" value="ALUE_0001612901"/>
</dbReference>